<proteinExistence type="predicted"/>
<dbReference type="EMBL" id="JAAKZV010000010">
    <property type="protein sequence ID" value="NGN63141.1"/>
    <property type="molecule type" value="Genomic_DNA"/>
</dbReference>
<feature type="region of interest" description="Disordered" evidence="1">
    <location>
        <begin position="111"/>
        <end position="131"/>
    </location>
</feature>
<name>A0A6G4TVW5_9ACTN</name>
<accession>A0A6G4TVW5</accession>
<sequence>MATVTVKKLAINGVWVRCPGRGAGDVPRKLTLMPGEQGQVMATCGEKHGRPRSGCMFPVGIHRSVLNGLADERPGAIRVTTPGGNTIEGTILPPSKKAKAAATSTGKAAAAVKGKNGAAPAPGPAKPAGRATGGAFAAACGALAAIAGAAGQVATAGASAVGSAADLGKEGIGLARDGVKEAGAYGERRHERKMRDNDAGTDTWL</sequence>
<evidence type="ECO:0000313" key="2">
    <source>
        <dbReference type="EMBL" id="NGN63141.1"/>
    </source>
</evidence>
<feature type="compositionally biased region" description="Basic and acidic residues" evidence="1">
    <location>
        <begin position="186"/>
        <end position="198"/>
    </location>
</feature>
<organism evidence="2 3">
    <name type="scientific">Streptomyces coryli</name>
    <dbReference type="NCBI Taxonomy" id="1128680"/>
    <lineage>
        <taxon>Bacteria</taxon>
        <taxon>Bacillati</taxon>
        <taxon>Actinomycetota</taxon>
        <taxon>Actinomycetes</taxon>
        <taxon>Kitasatosporales</taxon>
        <taxon>Streptomycetaceae</taxon>
        <taxon>Streptomyces</taxon>
    </lineage>
</organism>
<dbReference type="AlphaFoldDB" id="A0A6G4TVW5"/>
<evidence type="ECO:0000313" key="3">
    <source>
        <dbReference type="Proteomes" id="UP000481583"/>
    </source>
</evidence>
<evidence type="ECO:0000256" key="1">
    <source>
        <dbReference type="SAM" id="MobiDB-lite"/>
    </source>
</evidence>
<dbReference type="RefSeq" id="WP_165231919.1">
    <property type="nucleotide sequence ID" value="NZ_JAAKZV010000010.1"/>
</dbReference>
<keyword evidence="3" id="KW-1185">Reference proteome</keyword>
<gene>
    <name evidence="2" type="ORF">G5C51_04365</name>
</gene>
<comment type="caution">
    <text evidence="2">The sequence shown here is derived from an EMBL/GenBank/DDBJ whole genome shotgun (WGS) entry which is preliminary data.</text>
</comment>
<feature type="region of interest" description="Disordered" evidence="1">
    <location>
        <begin position="182"/>
        <end position="205"/>
    </location>
</feature>
<reference evidence="2 3" key="1">
    <citation type="submission" date="2020-02" db="EMBL/GenBank/DDBJ databases">
        <title>Whole-genome analyses of novel actinobacteria.</title>
        <authorList>
            <person name="Sahin N."/>
        </authorList>
    </citation>
    <scope>NUCLEOTIDE SEQUENCE [LARGE SCALE GENOMIC DNA]</scope>
    <source>
        <strain evidence="2 3">A7024</strain>
    </source>
</reference>
<dbReference type="Proteomes" id="UP000481583">
    <property type="component" value="Unassembled WGS sequence"/>
</dbReference>
<protein>
    <submittedName>
        <fullName evidence="2">Uncharacterized protein</fullName>
    </submittedName>
</protein>